<name>A0AB39HFH3_9VIBR</name>
<sequence>MNPFDLTLDTLKKHFEVSFGQSEPMQGKETTFKLESMGFSSWQQAVEHCHKLSQYKQPPDVPLDDPYTLHIRCGTDIKPYFTPPDFVGDYLALIDPLCMGPLSDNEGQHHLQRAHFIGKHLLPKVDNGTQAQQEKEIQRQQRQALETLCSPRYRRRVFWLEHDNYDQLMWLEALTHFAKQQAIEIEYIEVNHFPGLQRFIGLGQLPRYAFRYLWREHKQPLQEQHITLAQQIWPAFCANTPKPLIALYQQDLASAFPNLQAVIKRHLQELPHCDSRLTKTQTIVIDILRQATRPLTWSQLFDQWQQKDPLPYLGDTMLHACIKPLWPHLVIEHHSKETYYQLKSPKDNSFDIEPYSVGGIDLSATSHWAWDHNDLHSMVQTSLPNK</sequence>
<evidence type="ECO:0000313" key="1">
    <source>
        <dbReference type="EMBL" id="XDK24825.1"/>
    </source>
</evidence>
<organism evidence="1">
    <name type="scientific">Vibrio sp. HB236076</name>
    <dbReference type="NCBI Taxonomy" id="3232307"/>
    <lineage>
        <taxon>Bacteria</taxon>
        <taxon>Pseudomonadati</taxon>
        <taxon>Pseudomonadota</taxon>
        <taxon>Gammaproteobacteria</taxon>
        <taxon>Vibrionales</taxon>
        <taxon>Vibrionaceae</taxon>
        <taxon>Vibrio</taxon>
    </lineage>
</organism>
<protein>
    <submittedName>
        <fullName evidence="1">DUF1835 domain-containing protein</fullName>
    </submittedName>
</protein>
<dbReference type="EMBL" id="CP162601">
    <property type="protein sequence ID" value="XDK24825.1"/>
    <property type="molecule type" value="Genomic_DNA"/>
</dbReference>
<accession>A0AB39HFH3</accession>
<dbReference type="AlphaFoldDB" id="A0AB39HFH3"/>
<dbReference type="RefSeq" id="WP_306100524.1">
    <property type="nucleotide sequence ID" value="NZ_CP162601.1"/>
</dbReference>
<reference evidence="1" key="1">
    <citation type="submission" date="2024-07" db="EMBL/GenBank/DDBJ databases">
        <title>Genome Analysis of a Potential Novel Vibrio Species Secreting pH- and Thermo-stable Alginate Lyase and its Application in Producing Alginate Oligosaccharides.</title>
        <authorList>
            <person name="Huang H."/>
            <person name="Bao K."/>
        </authorList>
    </citation>
    <scope>NUCLEOTIDE SEQUENCE</scope>
    <source>
        <strain evidence="1">HB236076</strain>
    </source>
</reference>
<proteinExistence type="predicted"/>
<dbReference type="KEGG" id="vih:AB0763_11675"/>
<gene>
    <name evidence="1" type="ORF">AB0763_11675</name>
</gene>